<dbReference type="Proteomes" id="UP000276128">
    <property type="component" value="Unassembled WGS sequence"/>
</dbReference>
<accession>A0A430JD50</accession>
<evidence type="ECO:0000313" key="1">
    <source>
        <dbReference type="EMBL" id="RTE08976.1"/>
    </source>
</evidence>
<evidence type="ECO:0008006" key="3">
    <source>
        <dbReference type="Google" id="ProtNLM"/>
    </source>
</evidence>
<dbReference type="AlphaFoldDB" id="A0A430JD50"/>
<dbReference type="EMBL" id="RXHU01000041">
    <property type="protein sequence ID" value="RTE08976.1"/>
    <property type="molecule type" value="Genomic_DNA"/>
</dbReference>
<organism evidence="1 2">
    <name type="scientific">Paenibacillus whitsoniae</name>
    <dbReference type="NCBI Taxonomy" id="2496558"/>
    <lineage>
        <taxon>Bacteria</taxon>
        <taxon>Bacillati</taxon>
        <taxon>Bacillota</taxon>
        <taxon>Bacilli</taxon>
        <taxon>Bacillales</taxon>
        <taxon>Paenibacillaceae</taxon>
        <taxon>Paenibacillus</taxon>
    </lineage>
</organism>
<evidence type="ECO:0000313" key="2">
    <source>
        <dbReference type="Proteomes" id="UP000276128"/>
    </source>
</evidence>
<protein>
    <recommendedName>
        <fullName evidence="3">YjzC family protein</fullName>
    </recommendedName>
</protein>
<sequence>MATATKQHRTNETVEETGAYICEAGKVQELTQGEKFPNCPVSGTATTWRHVNHTHQTGENVTESGEYQDADGQKITLEAGSTFPACPKTGQSTSWHHVS</sequence>
<reference evidence="1 2" key="1">
    <citation type="submission" date="2018-12" db="EMBL/GenBank/DDBJ databases">
        <title>Bacillus ochoae sp. nov., Paenibacillus whitsoniae sp. nov., Paenibacillus spiritus sp. nov. Isolated from the Mars Exploration Rover during spacecraft assembly.</title>
        <authorList>
            <person name="Seuylemezian A."/>
            <person name="Vaishampayan P."/>
        </authorList>
    </citation>
    <scope>NUCLEOTIDE SEQUENCE [LARGE SCALE GENOMIC DNA]</scope>
    <source>
        <strain evidence="1 2">MER 54</strain>
    </source>
</reference>
<comment type="caution">
    <text evidence="1">The sequence shown here is derived from an EMBL/GenBank/DDBJ whole genome shotgun (WGS) entry which is preliminary data.</text>
</comment>
<gene>
    <name evidence="1" type="ORF">EJQ19_14505</name>
</gene>
<name>A0A430JD50_9BACL</name>
<dbReference type="RefSeq" id="WP_126141952.1">
    <property type="nucleotide sequence ID" value="NZ_RXHU01000041.1"/>
</dbReference>
<dbReference type="OrthoDB" id="2622097at2"/>
<keyword evidence="2" id="KW-1185">Reference proteome</keyword>
<proteinExistence type="predicted"/>